<accession>A0A4R1GIL7</accession>
<protein>
    <submittedName>
        <fullName evidence="1">Dicarboxylate transport</fullName>
    </submittedName>
</protein>
<organism evidence="1 2">
    <name type="scientific">Marinobacterium mangrovicola</name>
    <dbReference type="NCBI Taxonomy" id="1476959"/>
    <lineage>
        <taxon>Bacteria</taxon>
        <taxon>Pseudomonadati</taxon>
        <taxon>Pseudomonadota</taxon>
        <taxon>Gammaproteobacteria</taxon>
        <taxon>Oceanospirillales</taxon>
        <taxon>Oceanospirillaceae</taxon>
        <taxon>Marinobacterium</taxon>
    </lineage>
</organism>
<gene>
    <name evidence="1" type="ORF">CLV83_0220</name>
</gene>
<dbReference type="Pfam" id="PF11739">
    <property type="entry name" value="YdbH-like"/>
    <property type="match status" value="2"/>
</dbReference>
<proteinExistence type="predicted"/>
<sequence length="786" mass="86445">MRKLLWILLPLVLISSLGYAALPYLARNLIEDWLADQGFTQPRILISHPGWDRLEIPSLSLTQQSEGRTIALQSADISLAFDPVDLLFNRQIEEIRIPELSIEIRTERSLEKRIESSDQTVFDLNSYPPSLLFHYAPSNRLVIGQVRVDYLAPEQPRLRATGNLDLTPDQFLNWARITLSDDSGTALAAPVYMDLRYNPEQQITLNLFSNRRRLMANSGQLTTGEDDWGLDLDTEINLEHLYSWSQPLLPELPFEPGEGMLKTSLSSHWPAKIPLDTQALLESIDAGLSFDLEISARNLNLDKQVAAEQIELNTEGELNLSQAQARLRLTDASRLSAHKIRAPELTADSVQLSLQQAFNARYVLFSDTEETPSKLDSLQVSLIPKGLNTAALDSLELSPLSLTFGYDPGSAEIKYQLQAERIAAALAGKELPVFSAKLTGGSAPDGQRGQLSVASDKPALKLNAFWLLGPNQFRADWTSQPIDLPSAQPTLRRWIPDWPIDLAVTHGDLTAKGYLQGPTPEDSALNADLNINNLAFAWDTHVETDNLNAKLKLARSRGGQLSSSGTVSSDLIRTGIDLHDTSLSYSFSQPADGSAPTLTLAPFRQNLFGGQISLPEFSFNPLAPDFIVNARLQGIQLSELLALYQQPGLTGDTSLNGKLPIRVQGSEISVSGGEIRSAAQGWLRYEPSSALSSTAQSNPALQLALSALTDLQIKALDLDVNYAPDGKLELNSRLQGHNPDWQQGRPIDLSLNVEENLLALLQSLQLSEKIGDSLRKNLETKNADSQ</sequence>
<evidence type="ECO:0000313" key="1">
    <source>
        <dbReference type="EMBL" id="TCK08147.1"/>
    </source>
</evidence>
<dbReference type="Proteomes" id="UP000294546">
    <property type="component" value="Unassembled WGS sequence"/>
</dbReference>
<comment type="caution">
    <text evidence="1">The sequence shown here is derived from an EMBL/GenBank/DDBJ whole genome shotgun (WGS) entry which is preliminary data.</text>
</comment>
<reference evidence="1 2" key="1">
    <citation type="submission" date="2019-03" db="EMBL/GenBank/DDBJ databases">
        <title>Genomic Encyclopedia of Archaeal and Bacterial Type Strains, Phase II (KMG-II): from individual species to whole genera.</title>
        <authorList>
            <person name="Goeker M."/>
        </authorList>
    </citation>
    <scope>NUCLEOTIDE SEQUENCE [LARGE SCALE GENOMIC DNA]</scope>
    <source>
        <strain evidence="1 2">DSM 27697</strain>
    </source>
</reference>
<dbReference type="RefSeq" id="WP_132286291.1">
    <property type="nucleotide sequence ID" value="NZ_SMFU01000007.1"/>
</dbReference>
<dbReference type="InterPro" id="IPR021730">
    <property type="entry name" value="YdbH"/>
</dbReference>
<keyword evidence="2" id="KW-1185">Reference proteome</keyword>
<dbReference type="OrthoDB" id="9759996at2"/>
<evidence type="ECO:0000313" key="2">
    <source>
        <dbReference type="Proteomes" id="UP000294546"/>
    </source>
</evidence>
<dbReference type="AlphaFoldDB" id="A0A4R1GIL7"/>
<name>A0A4R1GIL7_9GAMM</name>
<dbReference type="EMBL" id="SMFU01000007">
    <property type="protein sequence ID" value="TCK08147.1"/>
    <property type="molecule type" value="Genomic_DNA"/>
</dbReference>